<dbReference type="Proteomes" id="UP000671836">
    <property type="component" value="Chromosome"/>
</dbReference>
<evidence type="ECO:0000256" key="1">
    <source>
        <dbReference type="SAM" id="MobiDB-lite"/>
    </source>
</evidence>
<evidence type="ECO:0000313" key="3">
    <source>
        <dbReference type="Proteomes" id="UP000671836"/>
    </source>
</evidence>
<dbReference type="SUPFAM" id="SSF109854">
    <property type="entry name" value="DinB/YfiT-like putative metalloenzymes"/>
    <property type="match status" value="1"/>
</dbReference>
<keyword evidence="3" id="KW-1185">Reference proteome</keyword>
<dbReference type="InterPro" id="IPR034660">
    <property type="entry name" value="DinB/YfiT-like"/>
</dbReference>
<evidence type="ECO:0000313" key="2">
    <source>
        <dbReference type="EMBL" id="QSY47711.1"/>
    </source>
</evidence>
<protein>
    <recommendedName>
        <fullName evidence="4">Mycothiol-dependent maleylpyruvate isomerase metal-binding domain-containing protein</fullName>
    </recommendedName>
</protein>
<proteinExistence type="predicted"/>
<organism evidence="2 3">
    <name type="scientific">Streptomyces griseocarneus</name>
    <dbReference type="NCBI Taxonomy" id="51201"/>
    <lineage>
        <taxon>Bacteria</taxon>
        <taxon>Bacillati</taxon>
        <taxon>Actinomycetota</taxon>
        <taxon>Actinomycetes</taxon>
        <taxon>Kitasatosporales</taxon>
        <taxon>Streptomycetaceae</taxon>
        <taxon>Streptomyces</taxon>
    </lineage>
</organism>
<reference evidence="2 3" key="1">
    <citation type="submission" date="2021-03" db="EMBL/GenBank/DDBJ databases">
        <title>Streptomyces strains.</title>
        <authorList>
            <person name="Lund M.B."/>
            <person name="Toerring T."/>
        </authorList>
    </citation>
    <scope>NUCLEOTIDE SEQUENCE [LARGE SCALE GENOMIC DNA]</scope>
    <source>
        <strain evidence="2 3">KCC S-1010</strain>
    </source>
</reference>
<name>A0ABX7RLD9_9ACTN</name>
<dbReference type="EMBL" id="CP071595">
    <property type="protein sequence ID" value="QSY47711.1"/>
    <property type="molecule type" value="Genomic_DNA"/>
</dbReference>
<sequence length="222" mass="24554">MSRTDEVSGSTSGPRVPVTPEDIEDVVRQAVAVLRQAPPEKWAERAGSLEWDCWETVEHVADDLFCYATQLAPRSGPVDGYVPFVMTRQREGGPKETLHAERDAGVEGLVQVLEASAGLLVAMVRTRPPEARAHHSYGVSDPEGFAAMGVIETLVHLHDIADGLGVEWRPDAGLCERVLRRLFRDVPVGDDPWRTLLWATGRVELPGLGRRESWRWNGTTLD</sequence>
<feature type="region of interest" description="Disordered" evidence="1">
    <location>
        <begin position="1"/>
        <end position="21"/>
    </location>
</feature>
<evidence type="ECO:0008006" key="4">
    <source>
        <dbReference type="Google" id="ProtNLM"/>
    </source>
</evidence>
<accession>A0ABX7RLD9</accession>
<gene>
    <name evidence="2" type="ORF">J3S04_20820</name>
</gene>